<feature type="non-terminal residue" evidence="2">
    <location>
        <position position="190"/>
    </location>
</feature>
<dbReference type="EMBL" id="JADNYJ010000424">
    <property type="protein sequence ID" value="KAF8869570.1"/>
    <property type="molecule type" value="Genomic_DNA"/>
</dbReference>
<evidence type="ECO:0000313" key="3">
    <source>
        <dbReference type="Proteomes" id="UP000724874"/>
    </source>
</evidence>
<protein>
    <submittedName>
        <fullName evidence="2">Uncharacterized protein</fullName>
    </submittedName>
</protein>
<dbReference type="AlphaFoldDB" id="A0A9P5TEJ5"/>
<dbReference type="Proteomes" id="UP000724874">
    <property type="component" value="Unassembled WGS sequence"/>
</dbReference>
<sequence length="190" mass="21065">MARRKRVLDDGDDSDSIDDSDQPDIDFDNDPDAREERALFENPYAHKRRKKNGKEDALPSKTRDWTKAPAFVTSDKPATLDDPMLVDAGEVVSEEDSSQDEGAEEENEIEGEDQTQEDAEYSDESECSRAPSPRVHIEEEEEEEKESLPKPRIGGLGFKSSTSSDIPSFSQSTTGSSLAEPPPSLAREES</sequence>
<feature type="compositionally biased region" description="Basic and acidic residues" evidence="1">
    <location>
        <begin position="53"/>
        <end position="66"/>
    </location>
</feature>
<organism evidence="2 3">
    <name type="scientific">Gymnopilus junonius</name>
    <name type="common">Spectacular rustgill mushroom</name>
    <name type="synonym">Gymnopilus spectabilis subsp. junonius</name>
    <dbReference type="NCBI Taxonomy" id="109634"/>
    <lineage>
        <taxon>Eukaryota</taxon>
        <taxon>Fungi</taxon>
        <taxon>Dikarya</taxon>
        <taxon>Basidiomycota</taxon>
        <taxon>Agaricomycotina</taxon>
        <taxon>Agaricomycetes</taxon>
        <taxon>Agaricomycetidae</taxon>
        <taxon>Agaricales</taxon>
        <taxon>Agaricineae</taxon>
        <taxon>Hymenogastraceae</taxon>
        <taxon>Gymnopilus</taxon>
    </lineage>
</organism>
<name>A0A9P5TEJ5_GYMJU</name>
<feature type="compositionally biased region" description="Polar residues" evidence="1">
    <location>
        <begin position="159"/>
        <end position="177"/>
    </location>
</feature>
<feature type="compositionally biased region" description="Acidic residues" evidence="1">
    <location>
        <begin position="92"/>
        <end position="125"/>
    </location>
</feature>
<gene>
    <name evidence="2" type="ORF">CPB84DRAFT_1915699</name>
</gene>
<reference evidence="2" key="1">
    <citation type="submission" date="2020-11" db="EMBL/GenBank/DDBJ databases">
        <authorList>
            <consortium name="DOE Joint Genome Institute"/>
            <person name="Ahrendt S."/>
            <person name="Riley R."/>
            <person name="Andreopoulos W."/>
            <person name="LaButti K."/>
            <person name="Pangilinan J."/>
            <person name="Ruiz-duenas F.J."/>
            <person name="Barrasa J.M."/>
            <person name="Sanchez-Garcia M."/>
            <person name="Camarero S."/>
            <person name="Miyauchi S."/>
            <person name="Serrano A."/>
            <person name="Linde D."/>
            <person name="Babiker R."/>
            <person name="Drula E."/>
            <person name="Ayuso-Fernandez I."/>
            <person name="Pacheco R."/>
            <person name="Padilla G."/>
            <person name="Ferreira P."/>
            <person name="Barriuso J."/>
            <person name="Kellner H."/>
            <person name="Castanera R."/>
            <person name="Alfaro M."/>
            <person name="Ramirez L."/>
            <person name="Pisabarro A.G."/>
            <person name="Kuo A."/>
            <person name="Tritt A."/>
            <person name="Lipzen A."/>
            <person name="He G."/>
            <person name="Yan M."/>
            <person name="Ng V."/>
            <person name="Cullen D."/>
            <person name="Martin F."/>
            <person name="Rosso M.-N."/>
            <person name="Henrissat B."/>
            <person name="Hibbett D."/>
            <person name="Martinez A.T."/>
            <person name="Grigoriev I.V."/>
        </authorList>
    </citation>
    <scope>NUCLEOTIDE SEQUENCE</scope>
    <source>
        <strain evidence="2">AH 44721</strain>
    </source>
</reference>
<feature type="compositionally biased region" description="Acidic residues" evidence="1">
    <location>
        <begin position="10"/>
        <end position="30"/>
    </location>
</feature>
<keyword evidence="3" id="KW-1185">Reference proteome</keyword>
<dbReference type="OrthoDB" id="4822at2759"/>
<comment type="caution">
    <text evidence="2">The sequence shown here is derived from an EMBL/GenBank/DDBJ whole genome shotgun (WGS) entry which is preliminary data.</text>
</comment>
<feature type="region of interest" description="Disordered" evidence="1">
    <location>
        <begin position="1"/>
        <end position="190"/>
    </location>
</feature>
<evidence type="ECO:0000313" key="2">
    <source>
        <dbReference type="EMBL" id="KAF8869570.1"/>
    </source>
</evidence>
<accession>A0A9P5TEJ5</accession>
<evidence type="ECO:0000256" key="1">
    <source>
        <dbReference type="SAM" id="MobiDB-lite"/>
    </source>
</evidence>
<proteinExistence type="predicted"/>